<organism evidence="6 7">
    <name type="scientific">Parablautia muri</name>
    <dbReference type="NCBI Taxonomy" id="2320879"/>
    <lineage>
        <taxon>Bacteria</taxon>
        <taxon>Bacillati</taxon>
        <taxon>Bacillota</taxon>
        <taxon>Clostridia</taxon>
        <taxon>Lachnospirales</taxon>
        <taxon>Lachnospiraceae</taxon>
        <taxon>Parablautia</taxon>
    </lineage>
</organism>
<dbReference type="GO" id="GO:0042956">
    <property type="term" value="P:maltodextrin transmembrane transport"/>
    <property type="evidence" value="ECO:0007669"/>
    <property type="project" value="TreeGrafter"/>
</dbReference>
<comment type="caution">
    <text evidence="6">The sequence shown here is derived from an EMBL/GenBank/DDBJ whole genome shotgun (WGS) entry which is preliminary data.</text>
</comment>
<dbReference type="EMBL" id="QZDT01000004">
    <property type="protein sequence ID" value="NBJ91822.1"/>
    <property type="molecule type" value="Genomic_DNA"/>
</dbReference>
<protein>
    <submittedName>
        <fullName evidence="6">Extracellular solute-binding protein</fullName>
    </submittedName>
</protein>
<dbReference type="SUPFAM" id="SSF53850">
    <property type="entry name" value="Periplasmic binding protein-like II"/>
    <property type="match status" value="1"/>
</dbReference>
<dbReference type="PROSITE" id="PS51257">
    <property type="entry name" value="PROKAR_LIPOPROTEIN"/>
    <property type="match status" value="1"/>
</dbReference>
<evidence type="ECO:0000313" key="7">
    <source>
        <dbReference type="Proteomes" id="UP001154420"/>
    </source>
</evidence>
<dbReference type="AlphaFoldDB" id="A0A9X5BE75"/>
<evidence type="ECO:0000256" key="3">
    <source>
        <dbReference type="ARBA" id="ARBA00022729"/>
    </source>
</evidence>
<name>A0A9X5BE75_9FIRM</name>
<sequence length="446" mass="48644">MKFKKLSAVMAALLAASSLLVACGGNSGGQDASGSEPENAAADETETESESEGEGQEAAASGDEVTLELLLTKTEIVDVMEQIAAKFCEENPGVKIDVTSTSDGATLVRTRAASNDLPDIMNTYPAEDFYKDMFRDGYFEDITDAEYLGKVNSTAMEMSNCDGNYYAVPMSLSTYGIYANMDVLEANGITETPSTWEELIADCETLKANGVTGFLLPNKDVGNVAQRFERTAGIINNDSNSEFKQIADGEMEAKDSPTLQTWCDYNEDLLNYTTDDHMGMDYDIAAAEFSNGNGAFMLSGTWMLATVQKNNPDANVELFAFPHPRGETTKVPVNIDTSFSISSTCADKEIGLKFLEFMTREDIAQMYCDADGNVSTIEGVEYNIPQHANMKTAVEEGNIFLTAVNFWPTGLREEIRDGCQMFLGDGDREAFFESSQEAIETIYADN</sequence>
<reference evidence="6" key="1">
    <citation type="submission" date="2018-09" db="EMBL/GenBank/DDBJ databases">
        <title>Murine metabolic-syndrome-specific gut microbial biobank.</title>
        <authorList>
            <person name="Liu C."/>
        </authorList>
    </citation>
    <scope>NUCLEOTIDE SEQUENCE</scope>
    <source>
        <strain evidence="6">D42-62</strain>
    </source>
</reference>
<gene>
    <name evidence="6" type="ORF">D5281_04255</name>
</gene>
<evidence type="ECO:0000256" key="4">
    <source>
        <dbReference type="SAM" id="MobiDB-lite"/>
    </source>
</evidence>
<dbReference type="GO" id="GO:0015768">
    <property type="term" value="P:maltose transport"/>
    <property type="evidence" value="ECO:0007669"/>
    <property type="project" value="TreeGrafter"/>
</dbReference>
<feature type="region of interest" description="Disordered" evidence="4">
    <location>
        <begin position="26"/>
        <end position="64"/>
    </location>
</feature>
<keyword evidence="7" id="KW-1185">Reference proteome</keyword>
<feature type="compositionally biased region" description="Acidic residues" evidence="4">
    <location>
        <begin position="41"/>
        <end position="55"/>
    </location>
</feature>
<dbReference type="RefSeq" id="WP_160558903.1">
    <property type="nucleotide sequence ID" value="NZ_QZDT01000004.1"/>
</dbReference>
<accession>A0A9X5BE75</accession>
<proteinExistence type="inferred from homology"/>
<dbReference type="InterPro" id="IPR006059">
    <property type="entry name" value="SBP"/>
</dbReference>
<dbReference type="PANTHER" id="PTHR30061:SF50">
    <property type="entry name" value="MALTOSE_MALTODEXTRIN-BINDING PERIPLASMIC PROTEIN"/>
    <property type="match status" value="1"/>
</dbReference>
<dbReference type="GO" id="GO:0055052">
    <property type="term" value="C:ATP-binding cassette (ABC) transporter complex, substrate-binding subunit-containing"/>
    <property type="evidence" value="ECO:0007669"/>
    <property type="project" value="TreeGrafter"/>
</dbReference>
<dbReference type="Pfam" id="PF01547">
    <property type="entry name" value="SBP_bac_1"/>
    <property type="match status" value="1"/>
</dbReference>
<feature type="signal peptide" evidence="5">
    <location>
        <begin position="1"/>
        <end position="22"/>
    </location>
</feature>
<keyword evidence="3 5" id="KW-0732">Signal</keyword>
<dbReference type="Gene3D" id="3.40.190.10">
    <property type="entry name" value="Periplasmic binding protein-like II"/>
    <property type="match status" value="2"/>
</dbReference>
<dbReference type="PANTHER" id="PTHR30061">
    <property type="entry name" value="MALTOSE-BINDING PERIPLASMIC PROTEIN"/>
    <property type="match status" value="1"/>
</dbReference>
<dbReference type="OrthoDB" id="355435at2"/>
<comment type="similarity">
    <text evidence="1">Belongs to the bacterial solute-binding protein 1 family.</text>
</comment>
<keyword evidence="2" id="KW-0813">Transport</keyword>
<dbReference type="GO" id="GO:1901982">
    <property type="term" value="F:maltose binding"/>
    <property type="evidence" value="ECO:0007669"/>
    <property type="project" value="TreeGrafter"/>
</dbReference>
<evidence type="ECO:0000256" key="5">
    <source>
        <dbReference type="SAM" id="SignalP"/>
    </source>
</evidence>
<feature type="chain" id="PRO_5040910314" evidence="5">
    <location>
        <begin position="23"/>
        <end position="446"/>
    </location>
</feature>
<evidence type="ECO:0000256" key="1">
    <source>
        <dbReference type="ARBA" id="ARBA00008520"/>
    </source>
</evidence>
<evidence type="ECO:0000256" key="2">
    <source>
        <dbReference type="ARBA" id="ARBA00022448"/>
    </source>
</evidence>
<dbReference type="Proteomes" id="UP001154420">
    <property type="component" value="Unassembled WGS sequence"/>
</dbReference>
<evidence type="ECO:0000313" key="6">
    <source>
        <dbReference type="EMBL" id="NBJ91822.1"/>
    </source>
</evidence>